<sequence length="112" mass="12485">MPEDSSSFLNCSLGDDYNFTDESTREIFKQLLDVEPLTSTTTTTATTDEGRSANKEEEEAETIHSDRSLRTDNENPSEEDKATKETVAEKTATDMKDADKDVLKEVSNPQES</sequence>
<feature type="compositionally biased region" description="Basic and acidic residues" evidence="1">
    <location>
        <begin position="48"/>
        <end position="104"/>
    </location>
</feature>
<evidence type="ECO:0000313" key="4">
    <source>
        <dbReference type="RefSeq" id="XP_058979050.1"/>
    </source>
</evidence>
<evidence type="ECO:0000313" key="3">
    <source>
        <dbReference type="RefSeq" id="XP_058979045.1"/>
    </source>
</evidence>
<feature type="compositionally biased region" description="Low complexity" evidence="1">
    <location>
        <begin position="38"/>
        <end position="47"/>
    </location>
</feature>
<dbReference type="RefSeq" id="XP_058979050.1">
    <property type="nucleotide sequence ID" value="XM_059123067.1"/>
</dbReference>
<keyword evidence="2" id="KW-1185">Reference proteome</keyword>
<proteinExistence type="predicted"/>
<dbReference type="RefSeq" id="XP_058979045.1">
    <property type="nucleotide sequence ID" value="XM_059123062.1"/>
</dbReference>
<gene>
    <name evidence="3" type="primary">LOC131802669</name>
    <name evidence="4" type="synonym">LOC131802670</name>
</gene>
<dbReference type="Proteomes" id="UP001652621">
    <property type="component" value="Unplaced"/>
</dbReference>
<evidence type="ECO:0000256" key="1">
    <source>
        <dbReference type="SAM" id="MobiDB-lite"/>
    </source>
</evidence>
<dbReference type="GeneID" id="131802669"/>
<reference evidence="3 4" key="1">
    <citation type="submission" date="2025-05" db="UniProtKB">
        <authorList>
            <consortium name="RefSeq"/>
        </authorList>
    </citation>
    <scope>IDENTIFICATION</scope>
    <source>
        <strain evidence="3 4">Aabys</strain>
        <tissue evidence="3 4">Whole body</tissue>
    </source>
</reference>
<organism evidence="2 3">
    <name type="scientific">Musca domestica</name>
    <name type="common">House fly</name>
    <dbReference type="NCBI Taxonomy" id="7370"/>
    <lineage>
        <taxon>Eukaryota</taxon>
        <taxon>Metazoa</taxon>
        <taxon>Ecdysozoa</taxon>
        <taxon>Arthropoda</taxon>
        <taxon>Hexapoda</taxon>
        <taxon>Insecta</taxon>
        <taxon>Pterygota</taxon>
        <taxon>Neoptera</taxon>
        <taxon>Endopterygota</taxon>
        <taxon>Diptera</taxon>
        <taxon>Brachycera</taxon>
        <taxon>Muscomorpha</taxon>
        <taxon>Muscoidea</taxon>
        <taxon>Muscidae</taxon>
        <taxon>Musca</taxon>
    </lineage>
</organism>
<evidence type="ECO:0000313" key="2">
    <source>
        <dbReference type="Proteomes" id="UP001652621"/>
    </source>
</evidence>
<protein>
    <submittedName>
        <fullName evidence="3">Uncharacterized protein LOC131802669</fullName>
    </submittedName>
    <submittedName>
        <fullName evidence="4">Uncharacterized protein LOC131802670</fullName>
    </submittedName>
</protein>
<name>A0ABM3UZW2_MUSDO</name>
<feature type="region of interest" description="Disordered" evidence="1">
    <location>
        <begin position="35"/>
        <end position="112"/>
    </location>
</feature>
<accession>A0ABM3UZW2</accession>